<keyword evidence="5" id="KW-1185">Reference proteome</keyword>
<accession>A0A9P1MAZ3</accession>
<dbReference type="EMBL" id="CALLCH030000010">
    <property type="protein sequence ID" value="CAI4214160.1"/>
    <property type="molecule type" value="Genomic_DNA"/>
</dbReference>
<dbReference type="Gene3D" id="3.20.20.80">
    <property type="entry name" value="Glycosidases"/>
    <property type="match status" value="1"/>
</dbReference>
<dbReference type="GO" id="GO:0004574">
    <property type="term" value="F:oligo-1,6-glucosidase activity"/>
    <property type="evidence" value="ECO:0007669"/>
    <property type="project" value="TreeGrafter"/>
</dbReference>
<dbReference type="OrthoDB" id="1740265at2759"/>
<dbReference type="AlphaFoldDB" id="A0A9P1MAZ3"/>
<name>A0A9P1MAZ3_9PEZI</name>
<evidence type="ECO:0000256" key="2">
    <source>
        <dbReference type="SAM" id="MobiDB-lite"/>
    </source>
</evidence>
<evidence type="ECO:0000256" key="1">
    <source>
        <dbReference type="ARBA" id="ARBA00008061"/>
    </source>
</evidence>
<dbReference type="Proteomes" id="UP000838763">
    <property type="component" value="Unassembled WGS sequence"/>
</dbReference>
<dbReference type="InterPro" id="IPR017853">
    <property type="entry name" value="GH"/>
</dbReference>
<dbReference type="InterPro" id="IPR006047">
    <property type="entry name" value="GH13_cat_dom"/>
</dbReference>
<dbReference type="PANTHER" id="PTHR10357">
    <property type="entry name" value="ALPHA-AMYLASE FAMILY MEMBER"/>
    <property type="match status" value="1"/>
</dbReference>
<gene>
    <name evidence="4" type="ORF">PPNO1_LOCUS3893</name>
</gene>
<dbReference type="PANTHER" id="PTHR10357:SF232">
    <property type="entry name" value="GLYCOSYL HYDROLASE FAMILY 13 CATALYTIC DOMAIN-CONTAINING PROTEIN"/>
    <property type="match status" value="1"/>
</dbReference>
<dbReference type="GO" id="GO:0004575">
    <property type="term" value="F:sucrose alpha-glucosidase activity"/>
    <property type="evidence" value="ECO:0007669"/>
    <property type="project" value="TreeGrafter"/>
</dbReference>
<comment type="similarity">
    <text evidence="1">Belongs to the glycosyl hydrolase 13 family.</text>
</comment>
<dbReference type="GO" id="GO:0004556">
    <property type="term" value="F:alpha-amylase activity"/>
    <property type="evidence" value="ECO:0007669"/>
    <property type="project" value="TreeGrafter"/>
</dbReference>
<comment type="caution">
    <text evidence="4">The sequence shown here is derived from an EMBL/GenBank/DDBJ whole genome shotgun (WGS) entry which is preliminary data.</text>
</comment>
<proteinExistence type="inferred from homology"/>
<dbReference type="InterPro" id="IPR013780">
    <property type="entry name" value="Glyco_hydro_b"/>
</dbReference>
<evidence type="ECO:0000313" key="4">
    <source>
        <dbReference type="EMBL" id="CAI4214160.1"/>
    </source>
</evidence>
<dbReference type="SUPFAM" id="SSF51445">
    <property type="entry name" value="(Trans)glycosidases"/>
    <property type="match status" value="1"/>
</dbReference>
<dbReference type="GO" id="GO:0000025">
    <property type="term" value="P:maltose catabolic process"/>
    <property type="evidence" value="ECO:0007669"/>
    <property type="project" value="TreeGrafter"/>
</dbReference>
<dbReference type="SUPFAM" id="SSF51011">
    <property type="entry name" value="Glycosyl hydrolase domain"/>
    <property type="match status" value="1"/>
</dbReference>
<sequence>MSLDDVPGETKFSYRPWNVRDLSQIIEKMRRVITRRGWKTLYLENHDQPRSVSRFCDDSDEHRLAGTKLLCIMQTTLTGTLYVYQGEELGMRNVPASWPAEEYKDIESVNYWKYITHKYPEGAPERERARLFMRRKAATTPAPPCSGIPRRPTPASVPDVKPWMRVNDDYPEFNAEVQRRPEPATDACNNVSPYRFWQRALQIRKEHVELFFYGEFDVIKNTHPNVFAFKRKGGDEVSVTILNFSGGEAEFKFPDGFVIHTWLLGSYDAESTKKAKKGTIILKPWEGLLGVGRWDAQQ</sequence>
<evidence type="ECO:0000259" key="3">
    <source>
        <dbReference type="Pfam" id="PF00128"/>
    </source>
</evidence>
<protein>
    <recommendedName>
        <fullName evidence="3">Glycosyl hydrolase family 13 catalytic domain-containing protein</fullName>
    </recommendedName>
</protein>
<dbReference type="GO" id="GO:0033934">
    <property type="term" value="F:glucan 1,4-alpha-maltotriohydrolase activity"/>
    <property type="evidence" value="ECO:0007669"/>
    <property type="project" value="TreeGrafter"/>
</dbReference>
<dbReference type="GO" id="GO:0005987">
    <property type="term" value="P:sucrose catabolic process"/>
    <property type="evidence" value="ECO:0007669"/>
    <property type="project" value="TreeGrafter"/>
</dbReference>
<reference evidence="4" key="1">
    <citation type="submission" date="2022-11" db="EMBL/GenBank/DDBJ databases">
        <authorList>
            <person name="Scott C."/>
            <person name="Bruce N."/>
        </authorList>
    </citation>
    <scope>NUCLEOTIDE SEQUENCE</scope>
</reference>
<evidence type="ECO:0000313" key="5">
    <source>
        <dbReference type="Proteomes" id="UP000838763"/>
    </source>
</evidence>
<dbReference type="Pfam" id="PF00128">
    <property type="entry name" value="Alpha-amylase"/>
    <property type="match status" value="1"/>
</dbReference>
<organism evidence="4 5">
    <name type="scientific">Parascedosporium putredinis</name>
    <dbReference type="NCBI Taxonomy" id="1442378"/>
    <lineage>
        <taxon>Eukaryota</taxon>
        <taxon>Fungi</taxon>
        <taxon>Dikarya</taxon>
        <taxon>Ascomycota</taxon>
        <taxon>Pezizomycotina</taxon>
        <taxon>Sordariomycetes</taxon>
        <taxon>Hypocreomycetidae</taxon>
        <taxon>Microascales</taxon>
        <taxon>Microascaceae</taxon>
        <taxon>Parascedosporium</taxon>
    </lineage>
</organism>
<feature type="domain" description="Glycosyl hydrolase family 13 catalytic" evidence="3">
    <location>
        <begin position="11"/>
        <end position="210"/>
    </location>
</feature>
<feature type="region of interest" description="Disordered" evidence="2">
    <location>
        <begin position="139"/>
        <end position="160"/>
    </location>
</feature>
<dbReference type="Gene3D" id="2.60.40.1180">
    <property type="entry name" value="Golgi alpha-mannosidase II"/>
    <property type="match status" value="1"/>
</dbReference>